<dbReference type="AlphaFoldDB" id="A0AAV6U5F4"/>
<sequence length="534" mass="59390">MIPNNSVKIWPLRRRLGGVVAHVRKNLALSSKTTVHEVFRCSPINTVGFHTSGKMAQRTVSLENMNPNIKVMEYAVRGPLVIRAAEIERELKEGKEKPFKEVIRANIGDCHAMGQKPITFIRQVLSLCTYPDAMNIQGFPKDVQNKALAILNGCGGNSVGAYSDSTGVEIIKQHVAEYIERRDGFPAKATDIFLSTGASEGVKSILSLLNITTPDGKHSGIMVPIPQYPLYSATIAEYGMNLISYYLDEDNAWALSMDELKRALEDSRKKCNPRALVVINPGNPTGSVLTRENIVEIIKFAYKEKLFIMADEVYQDNVYAPGMQFYSFKKVMTEMGEPYKNMELASFMSASKGYMGECGLRGGYCELVNVDPEVKKMFLKCISARLCSSVLGQATMDCIVDPPKKGDPSYDVFIKEKTAVLQSLKERALLVEKTFNSMKGFKCNVVAGAMYAFPKLTLPEKAIEKAKSVGQAPDFFYAMQLLESTGICVVPGSGFGQIPGTYHFRTTILPQTDKLKIMLKKLEEFHESFLEKYK</sequence>
<dbReference type="Gene3D" id="3.40.640.10">
    <property type="entry name" value="Type I PLP-dependent aspartate aminotransferase-like (Major domain)"/>
    <property type="match status" value="1"/>
</dbReference>
<comment type="catalytic activity">
    <reaction evidence="9">
        <text>L-alanine + 2-oxoglutarate = pyruvate + L-glutamate</text>
        <dbReference type="Rhea" id="RHEA:19453"/>
        <dbReference type="ChEBI" id="CHEBI:15361"/>
        <dbReference type="ChEBI" id="CHEBI:16810"/>
        <dbReference type="ChEBI" id="CHEBI:29985"/>
        <dbReference type="ChEBI" id="CHEBI:57972"/>
        <dbReference type="EC" id="2.6.1.2"/>
    </reaction>
</comment>
<keyword evidence="4" id="KW-0808">Transferase</keyword>
<accession>A0AAV6U5F4</accession>
<dbReference type="InterPro" id="IPR015422">
    <property type="entry name" value="PyrdxlP-dep_Trfase_small"/>
</dbReference>
<dbReference type="Proteomes" id="UP000827092">
    <property type="component" value="Unassembled WGS sequence"/>
</dbReference>
<dbReference type="FunFam" id="1.10.287.1970:FF:000001">
    <property type="entry name" value="Alanine aminotransferase 2"/>
    <property type="match status" value="1"/>
</dbReference>
<dbReference type="FunFam" id="3.90.1150.10:FF:000010">
    <property type="entry name" value="Alanine aminotransferase 2"/>
    <property type="match status" value="1"/>
</dbReference>
<evidence type="ECO:0000259" key="10">
    <source>
        <dbReference type="Pfam" id="PF00155"/>
    </source>
</evidence>
<dbReference type="Pfam" id="PF00155">
    <property type="entry name" value="Aminotran_1_2"/>
    <property type="match status" value="1"/>
</dbReference>
<evidence type="ECO:0000256" key="6">
    <source>
        <dbReference type="ARBA" id="ARBA00025708"/>
    </source>
</evidence>
<dbReference type="InterPro" id="IPR015424">
    <property type="entry name" value="PyrdxlP-dep_Trfase"/>
</dbReference>
<dbReference type="SUPFAM" id="SSF53383">
    <property type="entry name" value="PLP-dependent transferases"/>
    <property type="match status" value="1"/>
</dbReference>
<keyword evidence="3" id="KW-0032">Aminotransferase</keyword>
<dbReference type="GO" id="GO:0004021">
    <property type="term" value="F:L-alanine:2-oxoglutarate aminotransferase activity"/>
    <property type="evidence" value="ECO:0007669"/>
    <property type="project" value="UniProtKB-EC"/>
</dbReference>
<evidence type="ECO:0000256" key="7">
    <source>
        <dbReference type="ARBA" id="ARBA00025785"/>
    </source>
</evidence>
<evidence type="ECO:0000256" key="8">
    <source>
        <dbReference type="ARBA" id="ARBA00026106"/>
    </source>
</evidence>
<comment type="caution">
    <text evidence="11">The sequence shown here is derived from an EMBL/GenBank/DDBJ whole genome shotgun (WGS) entry which is preliminary data.</text>
</comment>
<dbReference type="PANTHER" id="PTHR11751">
    <property type="entry name" value="ALANINE AMINOTRANSFERASE"/>
    <property type="match status" value="1"/>
</dbReference>
<dbReference type="PANTHER" id="PTHR11751:SF29">
    <property type="entry name" value="ALANINE TRANSAMINASE"/>
    <property type="match status" value="1"/>
</dbReference>
<evidence type="ECO:0000256" key="9">
    <source>
        <dbReference type="ARBA" id="ARBA00047412"/>
    </source>
</evidence>
<comment type="subunit">
    <text evidence="2">Homodimer.</text>
</comment>
<dbReference type="InterPro" id="IPR004839">
    <property type="entry name" value="Aminotransferase_I/II_large"/>
</dbReference>
<dbReference type="InterPro" id="IPR015421">
    <property type="entry name" value="PyrdxlP-dep_Trfase_major"/>
</dbReference>
<dbReference type="EMBL" id="JAFNEN010000652">
    <property type="protein sequence ID" value="KAG8179041.1"/>
    <property type="molecule type" value="Genomic_DNA"/>
</dbReference>
<evidence type="ECO:0000313" key="12">
    <source>
        <dbReference type="Proteomes" id="UP000827092"/>
    </source>
</evidence>
<dbReference type="FunFam" id="3.40.640.10:FF:000012">
    <property type="entry name" value="alanine aminotransferase 2"/>
    <property type="match status" value="1"/>
</dbReference>
<dbReference type="CDD" id="cd00609">
    <property type="entry name" value="AAT_like"/>
    <property type="match status" value="1"/>
</dbReference>
<feature type="domain" description="Aminotransferase class I/classII large" evidence="10">
    <location>
        <begin position="157"/>
        <end position="516"/>
    </location>
</feature>
<keyword evidence="12" id="KW-1185">Reference proteome</keyword>
<organism evidence="11 12">
    <name type="scientific">Oedothorax gibbosus</name>
    <dbReference type="NCBI Taxonomy" id="931172"/>
    <lineage>
        <taxon>Eukaryota</taxon>
        <taxon>Metazoa</taxon>
        <taxon>Ecdysozoa</taxon>
        <taxon>Arthropoda</taxon>
        <taxon>Chelicerata</taxon>
        <taxon>Arachnida</taxon>
        <taxon>Araneae</taxon>
        <taxon>Araneomorphae</taxon>
        <taxon>Entelegynae</taxon>
        <taxon>Araneoidea</taxon>
        <taxon>Linyphiidae</taxon>
        <taxon>Erigoninae</taxon>
        <taxon>Oedothorax</taxon>
    </lineage>
</organism>
<dbReference type="InterPro" id="IPR045088">
    <property type="entry name" value="ALAT1/2-like"/>
</dbReference>
<evidence type="ECO:0000256" key="5">
    <source>
        <dbReference type="ARBA" id="ARBA00022898"/>
    </source>
</evidence>
<keyword evidence="5" id="KW-0663">Pyridoxal phosphate</keyword>
<comment type="similarity">
    <text evidence="7">Belongs to the class-I pyridoxal-phosphate-dependent aminotransferase family. Alanine aminotransferase subfamily.</text>
</comment>
<evidence type="ECO:0000256" key="1">
    <source>
        <dbReference type="ARBA" id="ARBA00001933"/>
    </source>
</evidence>
<dbReference type="GO" id="GO:0030170">
    <property type="term" value="F:pyridoxal phosphate binding"/>
    <property type="evidence" value="ECO:0007669"/>
    <property type="project" value="InterPro"/>
</dbReference>
<proteinExistence type="inferred from homology"/>
<gene>
    <name evidence="11" type="ORF">JTE90_016050</name>
</gene>
<reference evidence="11 12" key="1">
    <citation type="journal article" date="2022" name="Nat. Ecol. Evol.">
        <title>A masculinizing supergene underlies an exaggerated male reproductive morph in a spider.</title>
        <authorList>
            <person name="Hendrickx F."/>
            <person name="De Corte Z."/>
            <person name="Sonet G."/>
            <person name="Van Belleghem S.M."/>
            <person name="Kostlbacher S."/>
            <person name="Vangestel C."/>
        </authorList>
    </citation>
    <scope>NUCLEOTIDE SEQUENCE [LARGE SCALE GENOMIC DNA]</scope>
    <source>
        <strain evidence="11">W744_W776</strain>
    </source>
</reference>
<evidence type="ECO:0000256" key="3">
    <source>
        <dbReference type="ARBA" id="ARBA00022576"/>
    </source>
</evidence>
<comment type="cofactor">
    <cofactor evidence="1">
        <name>pyridoxal 5'-phosphate</name>
        <dbReference type="ChEBI" id="CHEBI:597326"/>
    </cofactor>
</comment>
<protein>
    <recommendedName>
        <fullName evidence="8">alanine transaminase</fullName>
        <ecNumber evidence="8">2.6.1.2</ecNumber>
    </recommendedName>
</protein>
<evidence type="ECO:0000256" key="4">
    <source>
        <dbReference type="ARBA" id="ARBA00022679"/>
    </source>
</evidence>
<dbReference type="EC" id="2.6.1.2" evidence="8"/>
<comment type="pathway">
    <text evidence="6">Amino-acid degradation; L-alanine degradation via transaminase pathway; pyruvate from L-alanine: step 1/1.</text>
</comment>
<name>A0AAV6U5F4_9ARAC</name>
<dbReference type="Gene3D" id="1.10.287.1970">
    <property type="match status" value="1"/>
</dbReference>
<evidence type="ECO:0000313" key="11">
    <source>
        <dbReference type="EMBL" id="KAG8179041.1"/>
    </source>
</evidence>
<dbReference type="Gene3D" id="3.90.1150.10">
    <property type="entry name" value="Aspartate Aminotransferase, domain 1"/>
    <property type="match status" value="1"/>
</dbReference>
<evidence type="ECO:0000256" key="2">
    <source>
        <dbReference type="ARBA" id="ARBA00011738"/>
    </source>
</evidence>